<comment type="caution">
    <text evidence="12">The sequence shown here is derived from an EMBL/GenBank/DDBJ whole genome shotgun (WGS) entry which is preliminary data.</text>
</comment>
<dbReference type="GO" id="GO:0009098">
    <property type="term" value="P:L-leucine biosynthetic process"/>
    <property type="evidence" value="ECO:0007669"/>
    <property type="project" value="UniProtKB-UniPathway"/>
</dbReference>
<comment type="subunit">
    <text evidence="5">Heterodimer of LeuC and LeuD.</text>
</comment>
<dbReference type="GO" id="GO:0003861">
    <property type="term" value="F:3-isopropylmalate dehydratase activity"/>
    <property type="evidence" value="ECO:0007669"/>
    <property type="project" value="UniProtKB-EC"/>
</dbReference>
<comment type="catalytic activity">
    <reaction evidence="1">
        <text>(2R,3S)-3-isopropylmalate = (2S)-2-isopropylmalate</text>
        <dbReference type="Rhea" id="RHEA:32287"/>
        <dbReference type="ChEBI" id="CHEBI:1178"/>
        <dbReference type="ChEBI" id="CHEBI:35121"/>
        <dbReference type="EC" id="4.2.1.33"/>
    </reaction>
</comment>
<evidence type="ECO:0000256" key="7">
    <source>
        <dbReference type="ARBA" id="ARBA00022430"/>
    </source>
</evidence>
<evidence type="ECO:0000256" key="2">
    <source>
        <dbReference type="ARBA" id="ARBA00002695"/>
    </source>
</evidence>
<comment type="similarity">
    <text evidence="4">Belongs to the LeuD family. LeuD type 1 subfamily.</text>
</comment>
<proteinExistence type="inferred from homology"/>
<dbReference type="NCBIfam" id="NF002458">
    <property type="entry name" value="PRK01641.1"/>
    <property type="match status" value="1"/>
</dbReference>
<evidence type="ECO:0000256" key="8">
    <source>
        <dbReference type="ARBA" id="ARBA00022605"/>
    </source>
</evidence>
<evidence type="ECO:0000256" key="10">
    <source>
        <dbReference type="ARBA" id="ARBA00023304"/>
    </source>
</evidence>
<dbReference type="InterPro" id="IPR050075">
    <property type="entry name" value="LeuD"/>
</dbReference>
<dbReference type="PANTHER" id="PTHR43345">
    <property type="entry name" value="3-ISOPROPYLMALATE DEHYDRATASE SMALL SUBUNIT 2-RELATED-RELATED"/>
    <property type="match status" value="1"/>
</dbReference>
<accession>A0A6B2R414</accession>
<evidence type="ECO:0000256" key="5">
    <source>
        <dbReference type="ARBA" id="ARBA00011271"/>
    </source>
</evidence>
<dbReference type="InterPro" id="IPR033940">
    <property type="entry name" value="IPMI_Swivel"/>
</dbReference>
<dbReference type="RefSeq" id="WP_163651497.1">
    <property type="nucleotide sequence ID" value="NZ_JAAGRN010000002.1"/>
</dbReference>
<dbReference type="UniPathway" id="UPA00048">
    <property type="reaction ID" value="UER00071"/>
</dbReference>
<dbReference type="PANTHER" id="PTHR43345:SF5">
    <property type="entry name" value="3-ISOPROPYLMALATE DEHYDRATASE SMALL SUBUNIT"/>
    <property type="match status" value="1"/>
</dbReference>
<keyword evidence="10" id="KW-0100">Branched-chain amino acid biosynthesis</keyword>
<evidence type="ECO:0000256" key="1">
    <source>
        <dbReference type="ARBA" id="ARBA00000491"/>
    </source>
</evidence>
<gene>
    <name evidence="12" type="primary">leuD</name>
    <name evidence="12" type="ORF">G3I67_02915</name>
</gene>
<comment type="pathway">
    <text evidence="3">Amino-acid biosynthesis; L-leucine biosynthesis; L-leucine from 3-methyl-2-oxobutanoate: step 2/4.</text>
</comment>
<sequence length="211" mass="23721">MKPIRAFNSIAAPLRGRNIDTDQIIPDRFLKMNRQAPGGYGHFLFHDLSHLNDDCLRDDFVLNSPVFQSATILVAEQNFGCGSSREGAVYAFVDRGFQAIIAPSFGDIFFSNCLKNGLLPIQLPEDVVAGLLDNAQRSNAGLSVTIDLENQMVAWTVGNGTLENHTFPIDPFWRECLLKGVDEIELTQSYMQQVEQFEIKHFRKNPWLCAQ</sequence>
<feature type="domain" description="Aconitase A/isopropylmalate dehydratase small subunit swivel" evidence="11">
    <location>
        <begin position="9"/>
        <end position="125"/>
    </location>
</feature>
<keyword evidence="7" id="KW-0432">Leucine biosynthesis</keyword>
<dbReference type="SUPFAM" id="SSF52016">
    <property type="entry name" value="LeuD/IlvD-like"/>
    <property type="match status" value="1"/>
</dbReference>
<protein>
    <recommendedName>
        <fullName evidence="6">3-isopropylmalate dehydratase</fullName>
        <ecNumber evidence="6">4.2.1.33</ecNumber>
    </recommendedName>
</protein>
<dbReference type="CDD" id="cd01577">
    <property type="entry name" value="IPMI_Swivel"/>
    <property type="match status" value="1"/>
</dbReference>
<evidence type="ECO:0000313" key="12">
    <source>
        <dbReference type="EMBL" id="NDY82175.1"/>
    </source>
</evidence>
<evidence type="ECO:0000259" key="11">
    <source>
        <dbReference type="Pfam" id="PF00694"/>
    </source>
</evidence>
<name>A0A6B2R414_9BURK</name>
<organism evidence="12">
    <name type="scientific">Sheuella amnicola</name>
    <dbReference type="NCBI Taxonomy" id="2707330"/>
    <lineage>
        <taxon>Bacteria</taxon>
        <taxon>Pseudomonadati</taxon>
        <taxon>Pseudomonadota</taxon>
        <taxon>Betaproteobacteria</taxon>
        <taxon>Burkholderiales</taxon>
        <taxon>Alcaligenaceae</taxon>
        <taxon>Sheuella</taxon>
    </lineage>
</organism>
<evidence type="ECO:0000256" key="9">
    <source>
        <dbReference type="ARBA" id="ARBA00023239"/>
    </source>
</evidence>
<dbReference type="AlphaFoldDB" id="A0A6B2R414"/>
<keyword evidence="8" id="KW-0028">Amino-acid biosynthesis</keyword>
<dbReference type="InterPro" id="IPR000573">
    <property type="entry name" value="AconitaseA/IPMdHydase_ssu_swvl"/>
</dbReference>
<dbReference type="GO" id="GO:0009316">
    <property type="term" value="C:3-isopropylmalate dehydratase complex"/>
    <property type="evidence" value="ECO:0007669"/>
    <property type="project" value="InterPro"/>
</dbReference>
<dbReference type="Gene3D" id="3.20.19.10">
    <property type="entry name" value="Aconitase, domain 4"/>
    <property type="match status" value="1"/>
</dbReference>
<dbReference type="InterPro" id="IPR004431">
    <property type="entry name" value="3-IsopropMal_deHydase_ssu"/>
</dbReference>
<evidence type="ECO:0000256" key="6">
    <source>
        <dbReference type="ARBA" id="ARBA00011998"/>
    </source>
</evidence>
<dbReference type="InterPro" id="IPR015928">
    <property type="entry name" value="Aconitase/3IPM_dehydase_swvl"/>
</dbReference>
<evidence type="ECO:0000256" key="3">
    <source>
        <dbReference type="ARBA" id="ARBA00004729"/>
    </source>
</evidence>
<reference evidence="12" key="1">
    <citation type="submission" date="2020-02" db="EMBL/GenBank/DDBJ databases">
        <authorList>
            <person name="Chen W.-M."/>
        </authorList>
    </citation>
    <scope>NUCLEOTIDE SEQUENCE</scope>
    <source>
        <strain evidence="12">NBD-18</strain>
    </source>
</reference>
<keyword evidence="9 12" id="KW-0456">Lyase</keyword>
<comment type="function">
    <text evidence="2">Catalyzes the isomerization between 2-isopropylmalate and 3-isopropylmalate, via the formation of 2-isopropylmaleate.</text>
</comment>
<evidence type="ECO:0000256" key="4">
    <source>
        <dbReference type="ARBA" id="ARBA00009845"/>
    </source>
</evidence>
<dbReference type="EMBL" id="JAAGRN010000002">
    <property type="protein sequence ID" value="NDY82175.1"/>
    <property type="molecule type" value="Genomic_DNA"/>
</dbReference>
<dbReference type="EC" id="4.2.1.33" evidence="6"/>
<dbReference type="NCBIfam" id="TIGR00171">
    <property type="entry name" value="leuD"/>
    <property type="match status" value="1"/>
</dbReference>
<dbReference type="Pfam" id="PF00694">
    <property type="entry name" value="Aconitase_C"/>
    <property type="match status" value="1"/>
</dbReference>